<proteinExistence type="predicted"/>
<organism evidence="1 2">
    <name type="scientific">Salix dunnii</name>
    <dbReference type="NCBI Taxonomy" id="1413687"/>
    <lineage>
        <taxon>Eukaryota</taxon>
        <taxon>Viridiplantae</taxon>
        <taxon>Streptophyta</taxon>
        <taxon>Embryophyta</taxon>
        <taxon>Tracheophyta</taxon>
        <taxon>Spermatophyta</taxon>
        <taxon>Magnoliopsida</taxon>
        <taxon>eudicotyledons</taxon>
        <taxon>Gunneridae</taxon>
        <taxon>Pentapetalae</taxon>
        <taxon>rosids</taxon>
        <taxon>fabids</taxon>
        <taxon>Malpighiales</taxon>
        <taxon>Salicaceae</taxon>
        <taxon>Saliceae</taxon>
        <taxon>Salix</taxon>
    </lineage>
</organism>
<accession>A0A835K863</accession>
<dbReference type="GO" id="GO:0016757">
    <property type="term" value="F:glycosyltransferase activity"/>
    <property type="evidence" value="ECO:0007669"/>
    <property type="project" value="InterPro"/>
</dbReference>
<dbReference type="Proteomes" id="UP000657918">
    <property type="component" value="Unassembled WGS sequence"/>
</dbReference>
<gene>
    <name evidence="1" type="ORF">SADUNF_Sadunf03G0001600</name>
</gene>
<keyword evidence="2" id="KW-1185">Reference proteome</keyword>
<dbReference type="AlphaFoldDB" id="A0A835K863"/>
<protein>
    <submittedName>
        <fullName evidence="1">Uncharacterized protein</fullName>
    </submittedName>
</protein>
<evidence type="ECO:0000313" key="2">
    <source>
        <dbReference type="Proteomes" id="UP000657918"/>
    </source>
</evidence>
<reference evidence="1 2" key="1">
    <citation type="submission" date="2020-10" db="EMBL/GenBank/DDBJ databases">
        <title>Plant Genome Project.</title>
        <authorList>
            <person name="Zhang R.-G."/>
        </authorList>
    </citation>
    <scope>NUCLEOTIDE SEQUENCE [LARGE SCALE GENOMIC DNA]</scope>
    <source>
        <strain evidence="1">FAFU-HL-1</strain>
        <tissue evidence="1">Leaf</tissue>
    </source>
</reference>
<name>A0A835K863_9ROSI</name>
<dbReference type="InterPro" id="IPR044174">
    <property type="entry name" value="BC10-like"/>
</dbReference>
<comment type="caution">
    <text evidence="1">The sequence shown here is derived from an EMBL/GenBank/DDBJ whole genome shotgun (WGS) entry which is preliminary data.</text>
</comment>
<evidence type="ECO:0000313" key="1">
    <source>
        <dbReference type="EMBL" id="KAF9684930.1"/>
    </source>
</evidence>
<sequence>MFDSRASNRFCHQPVHRFTSTKDYTKSCHNCTIVKPSDQDVVSSNMETSFRQSNLSHIMTRSRYLKTLPSMEGGSKATSEVKWGYMSAIDAEKRLLAYALLHFSIEELVASQSTSHVCISHAIKAQLVESFDELSSDGRGRYFHQMLPEIQLHQWRKVS</sequence>
<dbReference type="OrthoDB" id="191334at2759"/>
<dbReference type="EMBL" id="JADGMS010000003">
    <property type="protein sequence ID" value="KAF9684930.1"/>
    <property type="molecule type" value="Genomic_DNA"/>
</dbReference>
<dbReference type="PANTHER" id="PTHR31042:SF3">
    <property type="entry name" value="OS08G0110400 PROTEIN"/>
    <property type="match status" value="1"/>
</dbReference>
<dbReference type="PANTHER" id="PTHR31042">
    <property type="entry name" value="CORE-2/I-BRANCHING BETA-1,6-N-ACETYLGLUCOSAMINYLTRANSFERASE FAMILY PROTEIN-RELATED"/>
    <property type="match status" value="1"/>
</dbReference>